<gene>
    <name evidence="1" type="ORF">DJ013_02255</name>
</gene>
<name>A0A2Z4G7I0_9BACT</name>
<dbReference type="EMBL" id="CP029480">
    <property type="protein sequence ID" value="AWV97060.1"/>
    <property type="molecule type" value="Genomic_DNA"/>
</dbReference>
<dbReference type="Proteomes" id="UP000249873">
    <property type="component" value="Chromosome"/>
</dbReference>
<evidence type="ECO:0000313" key="2">
    <source>
        <dbReference type="Proteomes" id="UP000249873"/>
    </source>
</evidence>
<proteinExistence type="predicted"/>
<dbReference type="KEGG" id="als:DJ013_02255"/>
<evidence type="ECO:0000313" key="1">
    <source>
        <dbReference type="EMBL" id="AWV97060.1"/>
    </source>
</evidence>
<keyword evidence="2" id="KW-1185">Reference proteome</keyword>
<reference evidence="1 2" key="1">
    <citation type="submission" date="2018-05" db="EMBL/GenBank/DDBJ databases">
        <title>Complete genome sequence of Arcticibacterium luteifluviistationis SM1504T, a cytophagaceae bacterium isolated from Arctic surface seawater.</title>
        <authorList>
            <person name="Li Y."/>
            <person name="Qin Q.-L."/>
        </authorList>
    </citation>
    <scope>NUCLEOTIDE SEQUENCE [LARGE SCALE GENOMIC DNA]</scope>
    <source>
        <strain evidence="1 2">SM1504</strain>
    </source>
</reference>
<organism evidence="1 2">
    <name type="scientific">Arcticibacterium luteifluviistationis</name>
    <dbReference type="NCBI Taxonomy" id="1784714"/>
    <lineage>
        <taxon>Bacteria</taxon>
        <taxon>Pseudomonadati</taxon>
        <taxon>Bacteroidota</taxon>
        <taxon>Cytophagia</taxon>
        <taxon>Cytophagales</taxon>
        <taxon>Leadbetterellaceae</taxon>
        <taxon>Arcticibacterium</taxon>
    </lineage>
</organism>
<accession>A0A2Z4G7I0</accession>
<sequence>MYVFYLHVCFKAFYSLYGYKSSNSGLKAFTLVFLEGGLLMVHYQEVNYYFHLRLCRTARGDFS</sequence>
<dbReference type="AlphaFoldDB" id="A0A2Z4G7I0"/>
<protein>
    <submittedName>
        <fullName evidence="1">Uncharacterized protein</fullName>
    </submittedName>
</protein>